<accession>A0A6B1FCV4</accession>
<dbReference type="InterPro" id="IPR051010">
    <property type="entry name" value="BCAA_transport"/>
</dbReference>
<gene>
    <name evidence="4" type="ORF">F4162_03780</name>
</gene>
<dbReference type="EMBL" id="VYDO01000128">
    <property type="protein sequence ID" value="MYG38122.1"/>
    <property type="molecule type" value="Genomic_DNA"/>
</dbReference>
<dbReference type="CDD" id="cd06346">
    <property type="entry name" value="PBP1_ABC_ligand_binding-like"/>
    <property type="match status" value="1"/>
</dbReference>
<evidence type="ECO:0000256" key="1">
    <source>
        <dbReference type="ARBA" id="ARBA00010062"/>
    </source>
</evidence>
<name>A0A6B1FCV4_9SYNE</name>
<dbReference type="PANTHER" id="PTHR30483">
    <property type="entry name" value="LEUCINE-SPECIFIC-BINDING PROTEIN"/>
    <property type="match status" value="1"/>
</dbReference>
<dbReference type="InterPro" id="IPR028081">
    <property type="entry name" value="Leu-bd"/>
</dbReference>
<comment type="caution">
    <text evidence="4">The sequence shown here is derived from an EMBL/GenBank/DDBJ whole genome shotgun (WGS) entry which is preliminary data.</text>
</comment>
<dbReference type="AlphaFoldDB" id="A0A6B1FCV4"/>
<comment type="similarity">
    <text evidence="1">Belongs to the leucine-binding protein family.</text>
</comment>
<reference evidence="4" key="1">
    <citation type="submission" date="2019-09" db="EMBL/GenBank/DDBJ databases">
        <title>Characterisation of the sponge microbiome using genome-centric metagenomics.</title>
        <authorList>
            <person name="Engelberts J.P."/>
            <person name="Robbins S.J."/>
            <person name="De Goeij J.M."/>
            <person name="Aranda M."/>
            <person name="Bell S.C."/>
            <person name="Webster N.S."/>
        </authorList>
    </citation>
    <scope>NUCLEOTIDE SEQUENCE</scope>
    <source>
        <strain evidence="4">SB0676_bin_10</strain>
    </source>
</reference>
<keyword evidence="2" id="KW-0732">Signal</keyword>
<evidence type="ECO:0000256" key="2">
    <source>
        <dbReference type="ARBA" id="ARBA00022729"/>
    </source>
</evidence>
<feature type="domain" description="Leucine-binding protein" evidence="3">
    <location>
        <begin position="20"/>
        <end position="332"/>
    </location>
</feature>
<protein>
    <submittedName>
        <fullName evidence="4">ABC transporter substrate-binding protein</fullName>
    </submittedName>
</protein>
<evidence type="ECO:0000313" key="4">
    <source>
        <dbReference type="EMBL" id="MYG38122.1"/>
    </source>
</evidence>
<sequence length="394" mass="40213">MALSLYAATTPGLAQTDEAVKIGVLFGFTGAIESLTPPMADSAELAFQEVSDSGRFLGGKTIESVRADSTCTDAGAATAAAERLVTSDNVAAILGADCSGVTIAVANNVAVPKGIALISPSATSPALSTSDDDGLFFRTAPSDARQGKVLAQVIQERGYDTIAIAYINNPYGKGLSESLQASFEELGGTVTINTAHEEDKGDYTAEVAELSEADSDLLVVLSYVNQGGVGIVRAALDTGAFETFGFADGMNSQSLLDAVKADGHDLTGSFGTAPGNEGEGADAFTEIYTAASGDGPSQFTGESYDAAALMALAMQKGGEATSEAMAANMMAVANAPGEKILPGELGKALEILAAGGDVDYVGATNVELVGSGEASGNYREYEAQDNEFKTVRFH</sequence>
<dbReference type="PANTHER" id="PTHR30483:SF6">
    <property type="entry name" value="PERIPLASMIC BINDING PROTEIN OF ABC TRANSPORTER FOR NATURAL AMINO ACIDS"/>
    <property type="match status" value="1"/>
</dbReference>
<dbReference type="Gene3D" id="3.40.50.2300">
    <property type="match status" value="2"/>
</dbReference>
<organism evidence="4">
    <name type="scientific">Synechococcus sp. SB0676_bin_10</name>
    <dbReference type="NCBI Taxonomy" id="2604869"/>
    <lineage>
        <taxon>Bacteria</taxon>
        <taxon>Bacillati</taxon>
        <taxon>Cyanobacteriota</taxon>
        <taxon>Cyanophyceae</taxon>
        <taxon>Synechococcales</taxon>
        <taxon>Synechococcaceae</taxon>
        <taxon>Synechococcus</taxon>
    </lineage>
</organism>
<evidence type="ECO:0000259" key="3">
    <source>
        <dbReference type="Pfam" id="PF13458"/>
    </source>
</evidence>
<dbReference type="InterPro" id="IPR028082">
    <property type="entry name" value="Peripla_BP_I"/>
</dbReference>
<dbReference type="Pfam" id="PF13458">
    <property type="entry name" value="Peripla_BP_6"/>
    <property type="match status" value="1"/>
</dbReference>
<proteinExistence type="inferred from homology"/>
<dbReference type="SUPFAM" id="SSF53822">
    <property type="entry name" value="Periplasmic binding protein-like I"/>
    <property type="match status" value="1"/>
</dbReference>